<feature type="domain" description="PHD-type" evidence="10">
    <location>
        <begin position="2"/>
        <end position="59"/>
    </location>
</feature>
<evidence type="ECO:0000313" key="12">
    <source>
        <dbReference type="Proteomes" id="UP001154078"/>
    </source>
</evidence>
<evidence type="ECO:0000256" key="2">
    <source>
        <dbReference type="ARBA" id="ARBA00022692"/>
    </source>
</evidence>
<keyword evidence="7" id="KW-0472">Membrane</keyword>
<keyword evidence="4 8" id="KW-0863">Zinc-finger</keyword>
<dbReference type="SUPFAM" id="SSF57903">
    <property type="entry name" value="FYVE/PHD zinc finger"/>
    <property type="match status" value="1"/>
</dbReference>
<dbReference type="PANTHER" id="PTHR37445:SF3">
    <property type="entry name" value="ZINC FINGER PHD-TYPE DOMAIN-CONTAINING PROTEIN"/>
    <property type="match status" value="1"/>
</dbReference>
<evidence type="ECO:0000256" key="6">
    <source>
        <dbReference type="ARBA" id="ARBA00022989"/>
    </source>
</evidence>
<dbReference type="GO" id="GO:0015267">
    <property type="term" value="F:channel activity"/>
    <property type="evidence" value="ECO:0007669"/>
    <property type="project" value="InterPro"/>
</dbReference>
<dbReference type="Gene3D" id="3.30.40.10">
    <property type="entry name" value="Zinc/RING finger domain, C3HC4 (zinc finger)"/>
    <property type="match status" value="1"/>
</dbReference>
<evidence type="ECO:0000256" key="3">
    <source>
        <dbReference type="ARBA" id="ARBA00022723"/>
    </source>
</evidence>
<comment type="subcellular location">
    <subcellularLocation>
        <location evidence="1">Membrane</location>
        <topology evidence="1">Multi-pass membrane protein</topology>
    </subcellularLocation>
</comment>
<dbReference type="InterPro" id="IPR013083">
    <property type="entry name" value="Znf_RING/FYVE/PHD"/>
</dbReference>
<keyword evidence="12" id="KW-1185">Reference proteome</keyword>
<evidence type="ECO:0000256" key="7">
    <source>
        <dbReference type="ARBA" id="ARBA00023136"/>
    </source>
</evidence>
<dbReference type="InterPro" id="IPR000425">
    <property type="entry name" value="MIP"/>
</dbReference>
<dbReference type="InterPro" id="IPR019787">
    <property type="entry name" value="Znf_PHD-finger"/>
</dbReference>
<dbReference type="SMART" id="SM00249">
    <property type="entry name" value="PHD"/>
    <property type="match status" value="1"/>
</dbReference>
<dbReference type="SUPFAM" id="SSF81338">
    <property type="entry name" value="Aquaporin-like"/>
    <property type="match status" value="1"/>
</dbReference>
<organism evidence="11 12">
    <name type="scientific">Brassicogethes aeneus</name>
    <name type="common">Rape pollen beetle</name>
    <name type="synonym">Meligethes aeneus</name>
    <dbReference type="NCBI Taxonomy" id="1431903"/>
    <lineage>
        <taxon>Eukaryota</taxon>
        <taxon>Metazoa</taxon>
        <taxon>Ecdysozoa</taxon>
        <taxon>Arthropoda</taxon>
        <taxon>Hexapoda</taxon>
        <taxon>Insecta</taxon>
        <taxon>Pterygota</taxon>
        <taxon>Neoptera</taxon>
        <taxon>Endopterygota</taxon>
        <taxon>Coleoptera</taxon>
        <taxon>Polyphaga</taxon>
        <taxon>Cucujiformia</taxon>
        <taxon>Nitidulidae</taxon>
        <taxon>Meligethinae</taxon>
        <taxon>Brassicogethes</taxon>
    </lineage>
</organism>
<reference evidence="11" key="1">
    <citation type="submission" date="2021-12" db="EMBL/GenBank/DDBJ databases">
        <authorList>
            <person name="King R."/>
        </authorList>
    </citation>
    <scope>NUCLEOTIDE SEQUENCE</scope>
</reference>
<keyword evidence="2" id="KW-0812">Transmembrane</keyword>
<gene>
    <name evidence="11" type="ORF">MELIAE_LOCUS9246</name>
</gene>
<dbReference type="EMBL" id="OV121137">
    <property type="protein sequence ID" value="CAH0559077.1"/>
    <property type="molecule type" value="Genomic_DNA"/>
</dbReference>
<dbReference type="AlphaFoldDB" id="A0A9P0BAU4"/>
<evidence type="ECO:0000259" key="10">
    <source>
        <dbReference type="PROSITE" id="PS50016"/>
    </source>
</evidence>
<dbReference type="InterPro" id="IPR011011">
    <property type="entry name" value="Znf_FYVE_PHD"/>
</dbReference>
<protein>
    <recommendedName>
        <fullName evidence="10">PHD-type domain-containing protein</fullName>
    </recommendedName>
</protein>
<dbReference type="GO" id="GO:0008270">
    <property type="term" value="F:zinc ion binding"/>
    <property type="evidence" value="ECO:0007669"/>
    <property type="project" value="UniProtKB-KW"/>
</dbReference>
<dbReference type="InterPro" id="IPR023271">
    <property type="entry name" value="Aquaporin-like"/>
</dbReference>
<dbReference type="Proteomes" id="UP001154078">
    <property type="component" value="Chromosome 6"/>
</dbReference>
<evidence type="ECO:0000256" key="9">
    <source>
        <dbReference type="SAM" id="Coils"/>
    </source>
</evidence>
<evidence type="ECO:0000256" key="8">
    <source>
        <dbReference type="PROSITE-ProRule" id="PRU00146"/>
    </source>
</evidence>
<keyword evidence="3" id="KW-0479">Metal-binding</keyword>
<evidence type="ECO:0000256" key="1">
    <source>
        <dbReference type="ARBA" id="ARBA00004141"/>
    </source>
</evidence>
<sequence>MASVCTKCTQNINTKSPGLQCGFCSSFFHAKCVSINKEQLATFLDVQGSIYKCENCRLKNVGCATCSTMMDAINNLQATIKSLQSEIQTMKRKDSESMEAVIQEIADRQKRQNNLIFYNVPEQQGGNTAGRRATDSENIVDILRKIVPDIPIENFKTNRLGKSSGDKTAPIKVEFSSKEIVFTVLKNKYKLKQNDSPIQISTDKTTLERQHFKAIIQELKQRQENGEDDLFIKYINDSVSGSILGLSDITDNKAIWKMLVAEFLGTLILVYVGCGSCVTVGTAPTYVQIALTFGLTVASLVQENNYYFRHEYAKLVGENKSVLNLTYFSFYKFNRTTGALNISLLLAEDVTIKNDVSIAFDAYIFLNNGYRKSPINFKTNVCEILKSGLYDASRIFQDSDIKQCPVKKVIRNT</sequence>
<dbReference type="InterPro" id="IPR001965">
    <property type="entry name" value="Znf_PHD"/>
</dbReference>
<evidence type="ECO:0000256" key="5">
    <source>
        <dbReference type="ARBA" id="ARBA00022833"/>
    </source>
</evidence>
<name>A0A9P0BAU4_BRAAE</name>
<dbReference type="InterPro" id="IPR019786">
    <property type="entry name" value="Zinc_finger_PHD-type_CS"/>
</dbReference>
<evidence type="ECO:0000256" key="4">
    <source>
        <dbReference type="ARBA" id="ARBA00022771"/>
    </source>
</evidence>
<dbReference type="Gene3D" id="1.20.1080.10">
    <property type="entry name" value="Glycerol uptake facilitator protein"/>
    <property type="match status" value="1"/>
</dbReference>
<dbReference type="PANTHER" id="PTHR37445">
    <property type="entry name" value="PROTEIN CBG24663"/>
    <property type="match status" value="1"/>
</dbReference>
<proteinExistence type="predicted"/>
<dbReference type="PROSITE" id="PS50016">
    <property type="entry name" value="ZF_PHD_2"/>
    <property type="match status" value="1"/>
</dbReference>
<dbReference type="PROSITE" id="PS01359">
    <property type="entry name" value="ZF_PHD_1"/>
    <property type="match status" value="1"/>
</dbReference>
<keyword evidence="5" id="KW-0862">Zinc</keyword>
<dbReference type="GO" id="GO:0016020">
    <property type="term" value="C:membrane"/>
    <property type="evidence" value="ECO:0007669"/>
    <property type="project" value="UniProtKB-SubCell"/>
</dbReference>
<accession>A0A9P0BAU4</accession>
<keyword evidence="6" id="KW-1133">Transmembrane helix</keyword>
<evidence type="ECO:0000313" key="11">
    <source>
        <dbReference type="EMBL" id="CAH0559077.1"/>
    </source>
</evidence>
<dbReference type="Pfam" id="PF00230">
    <property type="entry name" value="MIP"/>
    <property type="match status" value="1"/>
</dbReference>
<keyword evidence="9" id="KW-0175">Coiled coil</keyword>
<feature type="coiled-coil region" evidence="9">
    <location>
        <begin position="66"/>
        <end position="93"/>
    </location>
</feature>
<dbReference type="OrthoDB" id="3222at2759"/>